<evidence type="ECO:0000313" key="8">
    <source>
        <dbReference type="EMBL" id="SDB88973.1"/>
    </source>
</evidence>
<dbReference type="FunFam" id="1.10.132.20:FF:000001">
    <property type="entry name" value="Ribosome-recycling factor"/>
    <property type="match status" value="1"/>
</dbReference>
<dbReference type="Pfam" id="PF01765">
    <property type="entry name" value="RRF"/>
    <property type="match status" value="1"/>
</dbReference>
<protein>
    <recommendedName>
        <fullName evidence="5">Ribosome-recycling factor</fullName>
        <shortName evidence="5">RRF</shortName>
    </recommendedName>
    <alternativeName>
        <fullName evidence="5">Ribosome-releasing factor</fullName>
    </alternativeName>
</protein>
<keyword evidence="3 5" id="KW-0963">Cytoplasm</keyword>
<name>A0A1G6H494_9BACI</name>
<proteinExistence type="inferred from homology"/>
<evidence type="ECO:0000313" key="9">
    <source>
        <dbReference type="Proteomes" id="UP000242949"/>
    </source>
</evidence>
<sequence>MSDAIIKDSKQKMEEAVQSFSKNLATVRAGRANPSILNNVYVDYYGASTPLNQLSTISVPEARLLMISPFDKSSIGEIEKAIQKADLGLSPSSDGNVIRIQIPALTEERRKELTKVVGKYAEESKVQVRNVRRDANDQLKKAEKNGDLTEDDLRAYQDDVQKITDQYIEQIDDLTKQKEDEIMEV</sequence>
<dbReference type="NCBIfam" id="TIGR00496">
    <property type="entry name" value="frr"/>
    <property type="match status" value="1"/>
</dbReference>
<comment type="similarity">
    <text evidence="2 5">Belongs to the RRF family.</text>
</comment>
<evidence type="ECO:0000259" key="7">
    <source>
        <dbReference type="Pfam" id="PF01765"/>
    </source>
</evidence>
<dbReference type="InterPro" id="IPR023584">
    <property type="entry name" value="Ribosome_recyc_fac_dom"/>
</dbReference>
<dbReference type="PANTHER" id="PTHR20982">
    <property type="entry name" value="RIBOSOME RECYCLING FACTOR"/>
    <property type="match status" value="1"/>
</dbReference>
<dbReference type="GO" id="GO:0006415">
    <property type="term" value="P:translational termination"/>
    <property type="evidence" value="ECO:0007669"/>
    <property type="project" value="UniProtKB-UniRule"/>
</dbReference>
<comment type="function">
    <text evidence="5">Responsible for the release of ribosomes from messenger RNA at the termination of protein biosynthesis. May increase the efficiency of translation by recycling ribosomes from one round of translation to another.</text>
</comment>
<dbReference type="SUPFAM" id="SSF55194">
    <property type="entry name" value="Ribosome recycling factor, RRF"/>
    <property type="match status" value="1"/>
</dbReference>
<dbReference type="AlphaFoldDB" id="A0A1G6H494"/>
<gene>
    <name evidence="5" type="primary">frr</name>
    <name evidence="8" type="ORF">SAMN05421734_102199</name>
</gene>
<dbReference type="InterPro" id="IPR036191">
    <property type="entry name" value="RRF_sf"/>
</dbReference>
<dbReference type="Gene3D" id="1.10.132.20">
    <property type="entry name" value="Ribosome-recycling factor"/>
    <property type="match status" value="1"/>
</dbReference>
<accession>A0A1G6H494</accession>
<evidence type="ECO:0000256" key="5">
    <source>
        <dbReference type="HAMAP-Rule" id="MF_00040"/>
    </source>
</evidence>
<dbReference type="GO" id="GO:0005737">
    <property type="term" value="C:cytoplasm"/>
    <property type="evidence" value="ECO:0007669"/>
    <property type="project" value="UniProtKB-SubCell"/>
</dbReference>
<keyword evidence="9" id="KW-1185">Reference proteome</keyword>
<feature type="coiled-coil region" evidence="6">
    <location>
        <begin position="125"/>
        <end position="159"/>
    </location>
</feature>
<dbReference type="OrthoDB" id="9804006at2"/>
<reference evidence="9" key="1">
    <citation type="submission" date="2016-09" db="EMBL/GenBank/DDBJ databases">
        <authorList>
            <person name="Varghese N."/>
            <person name="Submissions S."/>
        </authorList>
    </citation>
    <scope>NUCLEOTIDE SEQUENCE [LARGE SCALE GENOMIC DNA]</scope>
    <source>
        <strain evidence="9">S5</strain>
    </source>
</reference>
<dbReference type="PANTHER" id="PTHR20982:SF3">
    <property type="entry name" value="MITOCHONDRIAL RIBOSOME RECYCLING FACTOR PSEUDO 1"/>
    <property type="match status" value="1"/>
</dbReference>
<evidence type="ECO:0000256" key="4">
    <source>
        <dbReference type="ARBA" id="ARBA00022917"/>
    </source>
</evidence>
<dbReference type="Proteomes" id="UP000242949">
    <property type="component" value="Unassembled WGS sequence"/>
</dbReference>
<dbReference type="HAMAP" id="MF_00040">
    <property type="entry name" value="RRF"/>
    <property type="match status" value="1"/>
</dbReference>
<evidence type="ECO:0000256" key="6">
    <source>
        <dbReference type="SAM" id="Coils"/>
    </source>
</evidence>
<organism evidence="8 9">
    <name type="scientific">Pelagirhabdus alkalitolerans</name>
    <dbReference type="NCBI Taxonomy" id="1612202"/>
    <lineage>
        <taxon>Bacteria</taxon>
        <taxon>Bacillati</taxon>
        <taxon>Bacillota</taxon>
        <taxon>Bacilli</taxon>
        <taxon>Bacillales</taxon>
        <taxon>Bacillaceae</taxon>
        <taxon>Pelagirhabdus</taxon>
    </lineage>
</organism>
<dbReference type="Gene3D" id="3.30.1360.40">
    <property type="match status" value="1"/>
</dbReference>
<dbReference type="CDD" id="cd00520">
    <property type="entry name" value="RRF"/>
    <property type="match status" value="1"/>
</dbReference>
<evidence type="ECO:0000256" key="3">
    <source>
        <dbReference type="ARBA" id="ARBA00022490"/>
    </source>
</evidence>
<dbReference type="RefSeq" id="WP_090793064.1">
    <property type="nucleotide sequence ID" value="NZ_FMYI01000002.1"/>
</dbReference>
<keyword evidence="4 5" id="KW-0648">Protein biosynthesis</keyword>
<dbReference type="GO" id="GO:0043023">
    <property type="term" value="F:ribosomal large subunit binding"/>
    <property type="evidence" value="ECO:0007669"/>
    <property type="project" value="TreeGrafter"/>
</dbReference>
<comment type="subcellular location">
    <subcellularLocation>
        <location evidence="1 5">Cytoplasm</location>
    </subcellularLocation>
</comment>
<evidence type="ECO:0000256" key="1">
    <source>
        <dbReference type="ARBA" id="ARBA00004496"/>
    </source>
</evidence>
<feature type="domain" description="Ribosome recycling factor" evidence="7">
    <location>
        <begin position="20"/>
        <end position="183"/>
    </location>
</feature>
<keyword evidence="6" id="KW-0175">Coiled coil</keyword>
<evidence type="ECO:0000256" key="2">
    <source>
        <dbReference type="ARBA" id="ARBA00005912"/>
    </source>
</evidence>
<dbReference type="STRING" id="1612202.SAMN05421734_102199"/>
<dbReference type="FunFam" id="3.30.1360.40:FF:000001">
    <property type="entry name" value="Ribosome-recycling factor"/>
    <property type="match status" value="1"/>
</dbReference>
<dbReference type="EMBL" id="FMYI01000002">
    <property type="protein sequence ID" value="SDB88973.1"/>
    <property type="molecule type" value="Genomic_DNA"/>
</dbReference>
<dbReference type="InterPro" id="IPR002661">
    <property type="entry name" value="Ribosome_recyc_fac"/>
</dbReference>